<dbReference type="GO" id="GO:0016798">
    <property type="term" value="F:hydrolase activity, acting on glycosyl bonds"/>
    <property type="evidence" value="ECO:0007669"/>
    <property type="project" value="UniProtKB-KW"/>
</dbReference>
<name>A0A1C5HE01_9ACTN</name>
<feature type="compositionally biased region" description="Low complexity" evidence="3">
    <location>
        <begin position="74"/>
        <end position="96"/>
    </location>
</feature>
<keyword evidence="7" id="KW-1185">Reference proteome</keyword>
<dbReference type="EMBL" id="LT607750">
    <property type="protein sequence ID" value="SCG44087.1"/>
    <property type="molecule type" value="Genomic_DNA"/>
</dbReference>
<accession>A0A1C5HE01</accession>
<evidence type="ECO:0000256" key="3">
    <source>
        <dbReference type="SAM" id="MobiDB-lite"/>
    </source>
</evidence>
<sequence length="254" mass="25642">MAPPPVSAPPVPPWGMTAPPWGSMAPPQPLAAPVDDAESDDSDDEDTDEEDDTPGYVDLDLDQPRLEPAPEPTAAPDTTGDAPAASAFPQQPAYPSTLPAYSIEEPESGGRSRTTVVVAVAAAVVAVAAVAGVGALVLGRDASPPADPVPSASAEATAAGPPPTDLKLRDDTATITLTWTDPAGGAVPFMVAGGRTGQALGVMASVDPGQTTYTVNGLNSRVDYCFTVLAVYSTDSFATSGQVCTDREGGASPR</sequence>
<dbReference type="InterPro" id="IPR036116">
    <property type="entry name" value="FN3_sf"/>
</dbReference>
<feature type="compositionally biased region" description="Low complexity" evidence="3">
    <location>
        <begin position="142"/>
        <end position="154"/>
    </location>
</feature>
<feature type="compositionally biased region" description="Pro residues" evidence="3">
    <location>
        <begin position="1"/>
        <end position="13"/>
    </location>
</feature>
<dbReference type="PROSITE" id="PS50853">
    <property type="entry name" value="FN3"/>
    <property type="match status" value="1"/>
</dbReference>
<keyword evidence="4" id="KW-0472">Membrane</keyword>
<feature type="transmembrane region" description="Helical" evidence="4">
    <location>
        <begin position="116"/>
        <end position="138"/>
    </location>
</feature>
<protein>
    <submittedName>
        <fullName evidence="6">Fibronectin type III domain-containing protein</fullName>
    </submittedName>
</protein>
<dbReference type="SMART" id="SM00060">
    <property type="entry name" value="FN3"/>
    <property type="match status" value="1"/>
</dbReference>
<dbReference type="GO" id="GO:0000272">
    <property type="term" value="P:polysaccharide catabolic process"/>
    <property type="evidence" value="ECO:0007669"/>
    <property type="project" value="UniProtKB-KW"/>
</dbReference>
<gene>
    <name evidence="6" type="ORF">GA0070609_1423</name>
</gene>
<dbReference type="AlphaFoldDB" id="A0A1C5HE01"/>
<dbReference type="Proteomes" id="UP000198217">
    <property type="component" value="Chromosome I"/>
</dbReference>
<dbReference type="InterPro" id="IPR013783">
    <property type="entry name" value="Ig-like_fold"/>
</dbReference>
<keyword evidence="4" id="KW-0812">Transmembrane</keyword>
<dbReference type="Gene3D" id="2.60.40.10">
    <property type="entry name" value="Immunoglobulins"/>
    <property type="match status" value="1"/>
</dbReference>
<evidence type="ECO:0000256" key="1">
    <source>
        <dbReference type="ARBA" id="ARBA00023295"/>
    </source>
</evidence>
<keyword evidence="2" id="KW-0119">Carbohydrate metabolism</keyword>
<keyword evidence="1" id="KW-0326">Glycosidase</keyword>
<feature type="domain" description="Fibronectin type-III" evidence="5">
    <location>
        <begin position="162"/>
        <end position="248"/>
    </location>
</feature>
<evidence type="ECO:0000313" key="6">
    <source>
        <dbReference type="EMBL" id="SCG44087.1"/>
    </source>
</evidence>
<feature type="region of interest" description="Disordered" evidence="3">
    <location>
        <begin position="142"/>
        <end position="165"/>
    </location>
</feature>
<evidence type="ECO:0000313" key="7">
    <source>
        <dbReference type="Proteomes" id="UP000198217"/>
    </source>
</evidence>
<organism evidence="6 7">
    <name type="scientific">Micromonospora echinaurantiaca</name>
    <dbReference type="NCBI Taxonomy" id="47857"/>
    <lineage>
        <taxon>Bacteria</taxon>
        <taxon>Bacillati</taxon>
        <taxon>Actinomycetota</taxon>
        <taxon>Actinomycetes</taxon>
        <taxon>Micromonosporales</taxon>
        <taxon>Micromonosporaceae</taxon>
        <taxon>Micromonospora</taxon>
    </lineage>
</organism>
<dbReference type="InterPro" id="IPR003961">
    <property type="entry name" value="FN3_dom"/>
</dbReference>
<feature type="compositionally biased region" description="Acidic residues" evidence="3">
    <location>
        <begin position="35"/>
        <end position="53"/>
    </location>
</feature>
<keyword evidence="4" id="KW-1133">Transmembrane helix</keyword>
<dbReference type="CDD" id="cd00063">
    <property type="entry name" value="FN3"/>
    <property type="match status" value="1"/>
</dbReference>
<dbReference type="SUPFAM" id="SSF49265">
    <property type="entry name" value="Fibronectin type III"/>
    <property type="match status" value="1"/>
</dbReference>
<evidence type="ECO:0000256" key="4">
    <source>
        <dbReference type="SAM" id="Phobius"/>
    </source>
</evidence>
<proteinExistence type="predicted"/>
<reference evidence="6 7" key="1">
    <citation type="submission" date="2016-06" db="EMBL/GenBank/DDBJ databases">
        <authorList>
            <person name="Kjaerup R.B."/>
            <person name="Dalgaard T.S."/>
            <person name="Juul-Madsen H.R."/>
        </authorList>
    </citation>
    <scope>NUCLEOTIDE SEQUENCE [LARGE SCALE GENOMIC DNA]</scope>
    <source>
        <strain evidence="6 7">DSM 43904</strain>
    </source>
</reference>
<evidence type="ECO:0000256" key="2">
    <source>
        <dbReference type="ARBA" id="ARBA00023326"/>
    </source>
</evidence>
<feature type="region of interest" description="Disordered" evidence="3">
    <location>
        <begin position="1"/>
        <end position="109"/>
    </location>
</feature>
<keyword evidence="1" id="KW-0378">Hydrolase</keyword>
<evidence type="ECO:0000259" key="5">
    <source>
        <dbReference type="PROSITE" id="PS50853"/>
    </source>
</evidence>
<keyword evidence="2" id="KW-0624">Polysaccharide degradation</keyword>